<gene>
    <name evidence="1" type="ORF">DPMN_024918</name>
</gene>
<evidence type="ECO:0000313" key="2">
    <source>
        <dbReference type="Proteomes" id="UP000828390"/>
    </source>
</evidence>
<accession>A0A9D4LNB5</accession>
<dbReference type="Proteomes" id="UP000828390">
    <property type="component" value="Unassembled WGS sequence"/>
</dbReference>
<organism evidence="1 2">
    <name type="scientific">Dreissena polymorpha</name>
    <name type="common">Zebra mussel</name>
    <name type="synonym">Mytilus polymorpha</name>
    <dbReference type="NCBI Taxonomy" id="45954"/>
    <lineage>
        <taxon>Eukaryota</taxon>
        <taxon>Metazoa</taxon>
        <taxon>Spiralia</taxon>
        <taxon>Lophotrochozoa</taxon>
        <taxon>Mollusca</taxon>
        <taxon>Bivalvia</taxon>
        <taxon>Autobranchia</taxon>
        <taxon>Heteroconchia</taxon>
        <taxon>Euheterodonta</taxon>
        <taxon>Imparidentia</taxon>
        <taxon>Neoheterodontei</taxon>
        <taxon>Myida</taxon>
        <taxon>Dreissenoidea</taxon>
        <taxon>Dreissenidae</taxon>
        <taxon>Dreissena</taxon>
    </lineage>
</organism>
<name>A0A9D4LNB5_DREPO</name>
<comment type="caution">
    <text evidence="1">The sequence shown here is derived from an EMBL/GenBank/DDBJ whole genome shotgun (WGS) entry which is preliminary data.</text>
</comment>
<protein>
    <submittedName>
        <fullName evidence="1">Uncharacterized protein</fullName>
    </submittedName>
</protein>
<evidence type="ECO:0000313" key="1">
    <source>
        <dbReference type="EMBL" id="KAH3861965.1"/>
    </source>
</evidence>
<dbReference type="EMBL" id="JAIWYP010000002">
    <property type="protein sequence ID" value="KAH3861965.1"/>
    <property type="molecule type" value="Genomic_DNA"/>
</dbReference>
<keyword evidence="2" id="KW-1185">Reference proteome</keyword>
<reference evidence="1" key="2">
    <citation type="submission" date="2020-11" db="EMBL/GenBank/DDBJ databases">
        <authorList>
            <person name="McCartney M.A."/>
            <person name="Auch B."/>
            <person name="Kono T."/>
            <person name="Mallez S."/>
            <person name="Becker A."/>
            <person name="Gohl D.M."/>
            <person name="Silverstein K.A.T."/>
            <person name="Koren S."/>
            <person name="Bechman K.B."/>
            <person name="Herman A."/>
            <person name="Abrahante J.E."/>
            <person name="Garbe J."/>
        </authorList>
    </citation>
    <scope>NUCLEOTIDE SEQUENCE</scope>
    <source>
        <strain evidence="1">Duluth1</strain>
        <tissue evidence="1">Whole animal</tissue>
    </source>
</reference>
<reference evidence="1" key="1">
    <citation type="journal article" date="2019" name="bioRxiv">
        <title>The Genome of the Zebra Mussel, Dreissena polymorpha: A Resource for Invasive Species Research.</title>
        <authorList>
            <person name="McCartney M.A."/>
            <person name="Auch B."/>
            <person name="Kono T."/>
            <person name="Mallez S."/>
            <person name="Zhang Y."/>
            <person name="Obille A."/>
            <person name="Becker A."/>
            <person name="Abrahante J.E."/>
            <person name="Garbe J."/>
            <person name="Badalamenti J.P."/>
            <person name="Herman A."/>
            <person name="Mangelson H."/>
            <person name="Liachko I."/>
            <person name="Sullivan S."/>
            <person name="Sone E.D."/>
            <person name="Koren S."/>
            <person name="Silverstein K.A.T."/>
            <person name="Beckman K.B."/>
            <person name="Gohl D.M."/>
        </authorList>
    </citation>
    <scope>NUCLEOTIDE SEQUENCE</scope>
    <source>
        <strain evidence="1">Duluth1</strain>
        <tissue evidence="1">Whole animal</tissue>
    </source>
</reference>
<sequence length="53" mass="5966">MPMRPCTRDSECGIAHVCTRNYNLGYDTCQYNLEIGKTVCVDAKGRSLRKPIS</sequence>
<dbReference type="AlphaFoldDB" id="A0A9D4LNB5"/>
<proteinExistence type="predicted"/>